<dbReference type="Gramene" id="TraesCLE_scaffold_020329_01G000100.1">
    <property type="protein sequence ID" value="TraesCLE_scaffold_020329_01G000100.1"/>
    <property type="gene ID" value="TraesCLE_scaffold_020329_01G000100"/>
</dbReference>
<name>A0A3B6GUB9_WHEAT</name>
<dbReference type="Gramene" id="TraesSTA3D03G01853420.1">
    <property type="protein sequence ID" value="TraesSTA3D03G01853420.1"/>
    <property type="gene ID" value="TraesSTA3D03G01853420"/>
</dbReference>
<dbReference type="AlphaFoldDB" id="A0A3B6GUB9"/>
<keyword evidence="2" id="KW-0812">Transmembrane</keyword>
<dbReference type="Proteomes" id="UP000019116">
    <property type="component" value="Chromosome 3D"/>
</dbReference>
<dbReference type="Gramene" id="TraesMAC3D03G01857020.1">
    <property type="protein sequence ID" value="TraesMAC3D03G01857020.1"/>
    <property type="gene ID" value="TraesMAC3D03G01857020"/>
</dbReference>
<dbReference type="Gramene" id="TraesCAD_scaffold_026619_01G000100.1">
    <property type="protein sequence ID" value="TraesCAD_scaffold_026619_01G000100.1"/>
    <property type="gene ID" value="TraesCAD_scaffold_026619_01G000100"/>
</dbReference>
<dbReference type="Gramene" id="TraesROB_scaffold_025135_01G000100.1">
    <property type="protein sequence ID" value="TraesROB_scaffold_025135_01G000100.1"/>
    <property type="gene ID" value="TraesROB_scaffold_025135_01G000100"/>
</dbReference>
<dbReference type="GeneID" id="123076224"/>
<keyword evidence="2" id="KW-1133">Transmembrane helix</keyword>
<dbReference type="Gramene" id="TraesLDM3D03G01856910.1">
    <property type="protein sequence ID" value="TraesLDM3D03G01856910.1"/>
    <property type="gene ID" value="TraesLDM3D03G01856910"/>
</dbReference>
<organism evidence="3">
    <name type="scientific">Triticum aestivum</name>
    <name type="common">Wheat</name>
    <dbReference type="NCBI Taxonomy" id="4565"/>
    <lineage>
        <taxon>Eukaryota</taxon>
        <taxon>Viridiplantae</taxon>
        <taxon>Streptophyta</taxon>
        <taxon>Embryophyta</taxon>
        <taxon>Tracheophyta</taxon>
        <taxon>Spermatophyta</taxon>
        <taxon>Magnoliopsida</taxon>
        <taxon>Liliopsida</taxon>
        <taxon>Poales</taxon>
        <taxon>Poaceae</taxon>
        <taxon>BOP clade</taxon>
        <taxon>Pooideae</taxon>
        <taxon>Triticodae</taxon>
        <taxon>Triticeae</taxon>
        <taxon>Triticinae</taxon>
        <taxon>Triticum</taxon>
    </lineage>
</organism>
<proteinExistence type="predicted"/>
<dbReference type="Gramene" id="TraesCS3D03G0390300.1">
    <property type="protein sequence ID" value="TraesCS3D03G0390300.1.CDS"/>
    <property type="gene ID" value="TraesCS3D03G0390300"/>
</dbReference>
<reference evidence="3" key="1">
    <citation type="submission" date="2018-08" db="EMBL/GenBank/DDBJ databases">
        <authorList>
            <person name="Rossello M."/>
        </authorList>
    </citation>
    <scope>NUCLEOTIDE SEQUENCE [LARGE SCALE GENOMIC DNA]</scope>
    <source>
        <strain evidence="3">cv. Chinese Spring</strain>
    </source>
</reference>
<dbReference type="Gramene" id="TraesARI3D03G01891300.1">
    <property type="protein sequence ID" value="TraesARI3D03G01891300.1"/>
    <property type="gene ID" value="TraesARI3D03G01891300"/>
</dbReference>
<dbReference type="Gramene" id="TraesSYM3D03G01881550.1">
    <property type="protein sequence ID" value="TraesSYM3D03G01881550.1"/>
    <property type="gene ID" value="TraesSYM3D03G01881550"/>
</dbReference>
<protein>
    <submittedName>
        <fullName evidence="3">Uncharacterized protein</fullName>
    </submittedName>
</protein>
<feature type="transmembrane region" description="Helical" evidence="2">
    <location>
        <begin position="44"/>
        <end position="64"/>
    </location>
</feature>
<evidence type="ECO:0000256" key="2">
    <source>
        <dbReference type="SAM" id="Phobius"/>
    </source>
</evidence>
<evidence type="ECO:0000256" key="1">
    <source>
        <dbReference type="SAM" id="MobiDB-lite"/>
    </source>
</evidence>
<accession>A0A3B6GUB9</accession>
<dbReference type="Gramene" id="TraesJAG3D03G01867090.1">
    <property type="protein sequence ID" value="TraesJAG3D03G01867090.1"/>
    <property type="gene ID" value="TraesJAG3D03G01867090"/>
</dbReference>
<keyword evidence="4" id="KW-1185">Reference proteome</keyword>
<dbReference type="OrthoDB" id="656579at2759"/>
<reference evidence="3" key="2">
    <citation type="submission" date="2018-10" db="UniProtKB">
        <authorList>
            <consortium name="EnsemblPlants"/>
        </authorList>
    </citation>
    <scope>IDENTIFICATION</scope>
</reference>
<evidence type="ECO:0000313" key="3">
    <source>
        <dbReference type="EnsemblPlants" id="TraesCS3D02G180100.1"/>
    </source>
</evidence>
<dbReference type="Gramene" id="TraesNOR3D03G01885610.1">
    <property type="protein sequence ID" value="TraesNOR3D03G01885610.1"/>
    <property type="gene ID" value="TraesNOR3D03G01885610"/>
</dbReference>
<keyword evidence="2" id="KW-0472">Membrane</keyword>
<dbReference type="Gramene" id="TraesCS3D02G180100.1">
    <property type="protein sequence ID" value="TraesCS3D02G180100.1"/>
    <property type="gene ID" value="TraesCS3D02G180100"/>
</dbReference>
<feature type="region of interest" description="Disordered" evidence="1">
    <location>
        <begin position="139"/>
        <end position="173"/>
    </location>
</feature>
<feature type="region of interest" description="Disordered" evidence="1">
    <location>
        <begin position="207"/>
        <end position="235"/>
    </location>
</feature>
<evidence type="ECO:0000313" key="4">
    <source>
        <dbReference type="Proteomes" id="UP000019116"/>
    </source>
</evidence>
<dbReference type="Gramene" id="TraesWEE_scaffold_028366_01G000100.1">
    <property type="protein sequence ID" value="TraesWEE_scaffold_028366_01G000100.1"/>
    <property type="gene ID" value="TraesWEE_scaffold_028366_01G000100"/>
</dbReference>
<dbReference type="RefSeq" id="XP_044354527.1">
    <property type="nucleotide sequence ID" value="XM_044498592.1"/>
</dbReference>
<dbReference type="Gramene" id="TraesLAC3D03G01800020.1">
    <property type="protein sequence ID" value="TraesLAC3D03G01800020.1"/>
    <property type="gene ID" value="TraesLAC3D03G01800020"/>
</dbReference>
<dbReference type="EnsemblPlants" id="TraesCS3D02G180100.1">
    <property type="protein sequence ID" value="TraesCS3D02G180100.1"/>
    <property type="gene ID" value="TraesCS3D02G180100"/>
</dbReference>
<dbReference type="Gramene" id="TraesJUL3D03G01876440.1">
    <property type="protein sequence ID" value="TraesJUL3D03G01876440.1"/>
    <property type="gene ID" value="TraesJUL3D03G01876440"/>
</dbReference>
<sequence>MDNAGLLAACLATVVAYLLAGHRLMGAADARWRHILVVPIGRRAKHVALAVALCLHAAVLLLSLTTSRDLAMHLHATEAKLTRMEQIIQNQEKHNNEMMNSIASMLSNTSDEIKLLTYKLTKADGTTNSEFTVAVEDDLQPSQGETMDQEFPSICDDPEPEDAPIPDQRDEATEPHKPWRFFSVPEGHVFVPECVGGDELIVHIRPSSQSDPEHGATVDDDQQLPFTCGHPEAGTPSFYDGGPYRALFWSLPELDDQGPKNVLPLPWSRSEMWGRLTVAALDGTWAVNPPIIHEHALPESVTLSTDVVMFYRPDPEAGGTNVMIAATEDVEHVYSMEEHGGPAVTALTPHSILPTYSGLP</sequence>
<gene>
    <name evidence="3" type="primary">LOC123076224</name>
</gene>